<dbReference type="Proteomes" id="UP000002058">
    <property type="component" value="Unassembled WGS sequence"/>
</dbReference>
<dbReference type="eggNOG" id="KOG0691">
    <property type="taxonomic scope" value="Eukaryota"/>
</dbReference>
<organism evidence="3 4">
    <name type="scientific">Uncinocarpus reesii (strain UAMH 1704)</name>
    <dbReference type="NCBI Taxonomy" id="336963"/>
    <lineage>
        <taxon>Eukaryota</taxon>
        <taxon>Fungi</taxon>
        <taxon>Dikarya</taxon>
        <taxon>Ascomycota</taxon>
        <taxon>Pezizomycotina</taxon>
        <taxon>Eurotiomycetes</taxon>
        <taxon>Eurotiomycetidae</taxon>
        <taxon>Onygenales</taxon>
        <taxon>Onygenaceae</taxon>
        <taxon>Uncinocarpus</taxon>
    </lineage>
</organism>
<dbReference type="OrthoDB" id="10250354at2759"/>
<dbReference type="InParanoid" id="C4JSX4"/>
<dbReference type="STRING" id="336963.C4JSX4"/>
<dbReference type="Gene3D" id="1.10.287.110">
    <property type="entry name" value="DnaJ domain"/>
    <property type="match status" value="1"/>
</dbReference>
<gene>
    <name evidence="3" type="ORF">UREG_05563</name>
</gene>
<accession>C4JSX4</accession>
<dbReference type="AlphaFoldDB" id="C4JSX4"/>
<feature type="region of interest" description="Disordered" evidence="1">
    <location>
        <begin position="111"/>
        <end position="219"/>
    </location>
</feature>
<dbReference type="OMA" id="ATHAWEG"/>
<dbReference type="VEuPathDB" id="FungiDB:UREG_05563"/>
<dbReference type="InterPro" id="IPR036869">
    <property type="entry name" value="J_dom_sf"/>
</dbReference>
<evidence type="ECO:0000256" key="1">
    <source>
        <dbReference type="SAM" id="MobiDB-lite"/>
    </source>
</evidence>
<feature type="region of interest" description="Disordered" evidence="1">
    <location>
        <begin position="265"/>
        <end position="328"/>
    </location>
</feature>
<keyword evidence="4" id="KW-1185">Reference proteome</keyword>
<dbReference type="PRINTS" id="PR00625">
    <property type="entry name" value="JDOMAIN"/>
</dbReference>
<proteinExistence type="predicted"/>
<evidence type="ECO:0000313" key="4">
    <source>
        <dbReference type="Proteomes" id="UP000002058"/>
    </source>
</evidence>
<feature type="compositionally biased region" description="Basic residues" evidence="1">
    <location>
        <begin position="159"/>
        <end position="168"/>
    </location>
</feature>
<protein>
    <recommendedName>
        <fullName evidence="2">J domain-containing protein</fullName>
    </recommendedName>
</protein>
<evidence type="ECO:0000313" key="3">
    <source>
        <dbReference type="EMBL" id="EEP80721.1"/>
    </source>
</evidence>
<dbReference type="PANTHER" id="PTHR44873:SF1">
    <property type="entry name" value="DNAJ HOMOLOG SUBFAMILY C MEMBER 30, MITOCHONDRIAL"/>
    <property type="match status" value="1"/>
</dbReference>
<dbReference type="SUPFAM" id="SSF46565">
    <property type="entry name" value="Chaperone J-domain"/>
    <property type="match status" value="1"/>
</dbReference>
<dbReference type="InterPro" id="IPR053025">
    <property type="entry name" value="Mito_ATP_Synthase-Asso"/>
</dbReference>
<dbReference type="PANTHER" id="PTHR44873">
    <property type="entry name" value="DNAJ HOMOLOG SUBFAMILY C MEMBER 30, MITOCHONDRIAL"/>
    <property type="match status" value="1"/>
</dbReference>
<dbReference type="CDD" id="cd06257">
    <property type="entry name" value="DnaJ"/>
    <property type="match status" value="1"/>
</dbReference>
<reference evidence="4" key="1">
    <citation type="journal article" date="2009" name="Genome Res.">
        <title>Comparative genomic analyses of the human fungal pathogens Coccidioides and their relatives.</title>
        <authorList>
            <person name="Sharpton T.J."/>
            <person name="Stajich J.E."/>
            <person name="Rounsley S.D."/>
            <person name="Gardner M.J."/>
            <person name="Wortman J.R."/>
            <person name="Jordar V.S."/>
            <person name="Maiti R."/>
            <person name="Kodira C.D."/>
            <person name="Neafsey D.E."/>
            <person name="Zeng Q."/>
            <person name="Hung C.-Y."/>
            <person name="McMahan C."/>
            <person name="Muszewska A."/>
            <person name="Grynberg M."/>
            <person name="Mandel M.A."/>
            <person name="Kellner E.M."/>
            <person name="Barker B.M."/>
            <person name="Galgiani J.N."/>
            <person name="Orbach M.J."/>
            <person name="Kirkland T.N."/>
            <person name="Cole G.T."/>
            <person name="Henn M.R."/>
            <person name="Birren B.W."/>
            <person name="Taylor J.W."/>
        </authorList>
    </citation>
    <scope>NUCLEOTIDE SEQUENCE [LARGE SCALE GENOMIC DNA]</scope>
    <source>
        <strain evidence="4">UAMH 1704</strain>
    </source>
</reference>
<name>C4JSX4_UNCRE</name>
<dbReference type="RefSeq" id="XP_002584874.1">
    <property type="nucleotide sequence ID" value="XM_002584828.1"/>
</dbReference>
<dbReference type="GeneID" id="8441069"/>
<dbReference type="PROSITE" id="PS50076">
    <property type="entry name" value="DNAJ_2"/>
    <property type="match status" value="1"/>
</dbReference>
<dbReference type="HOGENOM" id="CLU_050546_1_0_1"/>
<dbReference type="KEGG" id="ure:UREG_05563"/>
<feature type="compositionally biased region" description="Basic and acidic residues" evidence="1">
    <location>
        <begin position="296"/>
        <end position="328"/>
    </location>
</feature>
<sequence>MPFCTHHPSPAAFLRLPSSLRIHPFTSSAACWFAESRDPTYYEVLNVPVTATTQEIKKQFYALSLAHHPDKNPKDPKASARFASISNAYHVLANTTKRAKYDRDHDIHRAAAVSSSTRSGHRGSYVGSRPPSGLSKRRGPFRGPPPSFYAHGGYGAAPHHNHPHHAQQHQHPGQEHQHQQSHGSDPSSFIHHNPVPHFNATSHFRTQTHEDTRRRERRRKAIDRATAEAAERGVDEAEYTTSRLLMVLGIVGLAWATLILGQKLEGPRSPPLSYSAKKAEEHGPVTGSTTTAGSRLQERREQHQEHSHVERKVVQSKVEQKHELQAKL</sequence>
<dbReference type="EMBL" id="CH476617">
    <property type="protein sequence ID" value="EEP80721.1"/>
    <property type="molecule type" value="Genomic_DNA"/>
</dbReference>
<evidence type="ECO:0000259" key="2">
    <source>
        <dbReference type="PROSITE" id="PS50076"/>
    </source>
</evidence>
<dbReference type="InterPro" id="IPR001623">
    <property type="entry name" value="DnaJ_domain"/>
</dbReference>
<dbReference type="Pfam" id="PF00226">
    <property type="entry name" value="DnaJ"/>
    <property type="match status" value="1"/>
</dbReference>
<dbReference type="SMART" id="SM00271">
    <property type="entry name" value="DnaJ"/>
    <property type="match status" value="1"/>
</dbReference>
<feature type="domain" description="J" evidence="2">
    <location>
        <begin position="40"/>
        <end position="105"/>
    </location>
</feature>